<evidence type="ECO:0000256" key="1">
    <source>
        <dbReference type="ARBA" id="ARBA00023015"/>
    </source>
</evidence>
<dbReference type="Gene3D" id="1.10.10.10">
    <property type="entry name" value="Winged helix-like DNA-binding domain superfamily/Winged helix DNA-binding domain"/>
    <property type="match status" value="1"/>
</dbReference>
<evidence type="ECO:0000313" key="6">
    <source>
        <dbReference type="Proteomes" id="UP001078443"/>
    </source>
</evidence>
<dbReference type="InterPro" id="IPR036388">
    <property type="entry name" value="WH-like_DNA-bd_sf"/>
</dbReference>
<keyword evidence="3" id="KW-0804">Transcription</keyword>
<keyword evidence="2" id="KW-0238">DNA-binding</keyword>
<dbReference type="SUPFAM" id="SSF46785">
    <property type="entry name" value="Winged helix' DNA-binding domain"/>
    <property type="match status" value="1"/>
</dbReference>
<accession>A0ABT4CYS8</accession>
<evidence type="ECO:0000313" key="5">
    <source>
        <dbReference type="EMBL" id="MCY6484142.1"/>
    </source>
</evidence>
<dbReference type="RefSeq" id="WP_268040415.1">
    <property type="nucleotide sequence ID" value="NZ_JAPQER010000002.1"/>
</dbReference>
<dbReference type="InterPro" id="IPR036390">
    <property type="entry name" value="WH_DNA-bd_sf"/>
</dbReference>
<dbReference type="Pfam" id="PF01047">
    <property type="entry name" value="MarR"/>
    <property type="match status" value="1"/>
</dbReference>
<dbReference type="PANTHER" id="PTHR42756:SF1">
    <property type="entry name" value="TRANSCRIPTIONAL REPRESSOR OF EMRAB OPERON"/>
    <property type="match status" value="1"/>
</dbReference>
<dbReference type="PRINTS" id="PR00598">
    <property type="entry name" value="HTHMARR"/>
</dbReference>
<proteinExistence type="predicted"/>
<dbReference type="PROSITE" id="PS50995">
    <property type="entry name" value="HTH_MARR_2"/>
    <property type="match status" value="1"/>
</dbReference>
<dbReference type="PANTHER" id="PTHR42756">
    <property type="entry name" value="TRANSCRIPTIONAL REGULATOR, MARR"/>
    <property type="match status" value="1"/>
</dbReference>
<dbReference type="Proteomes" id="UP001078443">
    <property type="component" value="Unassembled WGS sequence"/>
</dbReference>
<keyword evidence="1" id="KW-0805">Transcription regulation</keyword>
<sequence>MKSRLDKNKLPGYLIHQIAHDFRFKYDKKLEQYNITCSQIKVMRCLWNKDGITQKQILQQINIKPSSLTKLINILVGKGLVERREDERDARNNLIFLTSKGKKIEKETWEIIFKMEEQLVEGFSQEEKYLLISFLVRMQESFQK</sequence>
<dbReference type="SMART" id="SM00347">
    <property type="entry name" value="HTH_MARR"/>
    <property type="match status" value="1"/>
</dbReference>
<gene>
    <name evidence="5" type="ORF">OW763_07215</name>
</gene>
<reference evidence="5" key="1">
    <citation type="submission" date="2022-12" db="EMBL/GenBank/DDBJ databases">
        <authorList>
            <person name="Wang J."/>
        </authorList>
    </citation>
    <scope>NUCLEOTIDE SEQUENCE</scope>
    <source>
        <strain evidence="5">HY-45-18</strain>
    </source>
</reference>
<evidence type="ECO:0000256" key="3">
    <source>
        <dbReference type="ARBA" id="ARBA00023163"/>
    </source>
</evidence>
<feature type="domain" description="HTH marR-type" evidence="4">
    <location>
        <begin position="8"/>
        <end position="140"/>
    </location>
</feature>
<name>A0ABT4CYS8_9CLOT</name>
<protein>
    <submittedName>
        <fullName evidence="5">MarR family transcriptional regulator</fullName>
    </submittedName>
</protein>
<evidence type="ECO:0000256" key="2">
    <source>
        <dbReference type="ARBA" id="ARBA00023125"/>
    </source>
</evidence>
<comment type="caution">
    <text evidence="5">The sequence shown here is derived from an EMBL/GenBank/DDBJ whole genome shotgun (WGS) entry which is preliminary data.</text>
</comment>
<dbReference type="EMBL" id="JAPQER010000002">
    <property type="protein sequence ID" value="MCY6484142.1"/>
    <property type="molecule type" value="Genomic_DNA"/>
</dbReference>
<evidence type="ECO:0000259" key="4">
    <source>
        <dbReference type="PROSITE" id="PS50995"/>
    </source>
</evidence>
<keyword evidence="6" id="KW-1185">Reference proteome</keyword>
<dbReference type="InterPro" id="IPR000835">
    <property type="entry name" value="HTH_MarR-typ"/>
</dbReference>
<organism evidence="5 6">
    <name type="scientific">Clostridium aestuarii</name>
    <dbReference type="NCBI Taxonomy" id="338193"/>
    <lineage>
        <taxon>Bacteria</taxon>
        <taxon>Bacillati</taxon>
        <taxon>Bacillota</taxon>
        <taxon>Clostridia</taxon>
        <taxon>Eubacteriales</taxon>
        <taxon>Clostridiaceae</taxon>
        <taxon>Clostridium</taxon>
    </lineage>
</organism>